<evidence type="ECO:0000313" key="3">
    <source>
        <dbReference type="Proteomes" id="UP001396898"/>
    </source>
</evidence>
<gene>
    <name evidence="2" type="ORF">PG991_012206</name>
</gene>
<sequence>MHQPTNSEPSPNRGEASALAGKSRAAAEARLRGQSDAIFGREKFGFVLCRTSELPSALEDYLLKECNTPASRKKLIEDSPFLKTFRLLWKRFLKQSIFGDYRDGEGELEIMHQALTGAASGRHPAERLTLCYQSPFLAPETAEGAAAFRAEHRRRRALPPDGKAYGWDRRLHPRYFLVMDKAGFPPVDAVVFTNRVALPEVWVYDADWAPFGAC</sequence>
<evidence type="ECO:0000256" key="1">
    <source>
        <dbReference type="SAM" id="MobiDB-lite"/>
    </source>
</evidence>
<evidence type="ECO:0000313" key="2">
    <source>
        <dbReference type="EMBL" id="KAK8005909.1"/>
    </source>
</evidence>
<feature type="compositionally biased region" description="Low complexity" evidence="1">
    <location>
        <begin position="15"/>
        <end position="24"/>
    </location>
</feature>
<feature type="region of interest" description="Disordered" evidence="1">
    <location>
        <begin position="1"/>
        <end position="25"/>
    </location>
</feature>
<dbReference type="EMBL" id="JAQQWI010000017">
    <property type="protein sequence ID" value="KAK8005909.1"/>
    <property type="molecule type" value="Genomic_DNA"/>
</dbReference>
<dbReference type="Proteomes" id="UP001396898">
    <property type="component" value="Unassembled WGS sequence"/>
</dbReference>
<comment type="caution">
    <text evidence="2">The sequence shown here is derived from an EMBL/GenBank/DDBJ whole genome shotgun (WGS) entry which is preliminary data.</text>
</comment>
<accession>A0ABR1R922</accession>
<organism evidence="2 3">
    <name type="scientific">Apiospora marii</name>
    <dbReference type="NCBI Taxonomy" id="335849"/>
    <lineage>
        <taxon>Eukaryota</taxon>
        <taxon>Fungi</taxon>
        <taxon>Dikarya</taxon>
        <taxon>Ascomycota</taxon>
        <taxon>Pezizomycotina</taxon>
        <taxon>Sordariomycetes</taxon>
        <taxon>Xylariomycetidae</taxon>
        <taxon>Amphisphaeriales</taxon>
        <taxon>Apiosporaceae</taxon>
        <taxon>Apiospora</taxon>
    </lineage>
</organism>
<feature type="compositionally biased region" description="Polar residues" evidence="1">
    <location>
        <begin position="1"/>
        <end position="10"/>
    </location>
</feature>
<name>A0ABR1R922_9PEZI</name>
<reference evidence="2 3" key="1">
    <citation type="submission" date="2023-01" db="EMBL/GenBank/DDBJ databases">
        <title>Analysis of 21 Apiospora genomes using comparative genomics revels a genus with tremendous synthesis potential of carbohydrate active enzymes and secondary metabolites.</title>
        <authorList>
            <person name="Sorensen T."/>
        </authorList>
    </citation>
    <scope>NUCLEOTIDE SEQUENCE [LARGE SCALE GENOMIC DNA]</scope>
    <source>
        <strain evidence="2 3">CBS 20057</strain>
    </source>
</reference>
<protein>
    <submittedName>
        <fullName evidence="2">Uncharacterized protein</fullName>
    </submittedName>
</protein>
<proteinExistence type="predicted"/>
<keyword evidence="3" id="KW-1185">Reference proteome</keyword>